<dbReference type="Proteomes" id="UP000614741">
    <property type="component" value="Unassembled WGS sequence"/>
</dbReference>
<dbReference type="Pfam" id="PF20239">
    <property type="entry name" value="DUF6596"/>
    <property type="match status" value="1"/>
</dbReference>
<protein>
    <submittedName>
        <fullName evidence="8">RNA polymerase subunit sigma-24</fullName>
    </submittedName>
</protein>
<dbReference type="InterPro" id="IPR013324">
    <property type="entry name" value="RNA_pol_sigma_r3/r4-like"/>
</dbReference>
<reference evidence="8 9" key="1">
    <citation type="submission" date="2021-01" db="EMBL/GenBank/DDBJ databases">
        <title>Whole genome shotgun sequence of Cellulomonas phragmiteti NBRC 110785.</title>
        <authorList>
            <person name="Komaki H."/>
            <person name="Tamura T."/>
        </authorList>
    </citation>
    <scope>NUCLEOTIDE SEQUENCE [LARGE SCALE GENOMIC DNA]</scope>
    <source>
        <strain evidence="8 9">NBRC 110785</strain>
    </source>
</reference>
<dbReference type="PANTHER" id="PTHR47756">
    <property type="entry name" value="BLL6612 PROTEIN-RELATED"/>
    <property type="match status" value="1"/>
</dbReference>
<dbReference type="Pfam" id="PF04542">
    <property type="entry name" value="Sigma70_r2"/>
    <property type="match status" value="1"/>
</dbReference>
<keyword evidence="4" id="KW-0804">Transcription</keyword>
<evidence type="ECO:0000256" key="1">
    <source>
        <dbReference type="ARBA" id="ARBA00010641"/>
    </source>
</evidence>
<name>A0ABQ4DQ32_9CELL</name>
<dbReference type="InterPro" id="IPR013249">
    <property type="entry name" value="RNA_pol_sigma70_r4_t2"/>
</dbReference>
<dbReference type="InterPro" id="IPR046531">
    <property type="entry name" value="DUF6596"/>
</dbReference>
<feature type="domain" description="RNA polymerase sigma-70 region 2" evidence="5">
    <location>
        <begin position="31"/>
        <end position="95"/>
    </location>
</feature>
<keyword evidence="9" id="KW-1185">Reference proteome</keyword>
<evidence type="ECO:0000256" key="2">
    <source>
        <dbReference type="ARBA" id="ARBA00023015"/>
    </source>
</evidence>
<dbReference type="SUPFAM" id="SSF88946">
    <property type="entry name" value="Sigma2 domain of RNA polymerase sigma factors"/>
    <property type="match status" value="1"/>
</dbReference>
<keyword evidence="3" id="KW-0731">Sigma factor</keyword>
<dbReference type="EMBL" id="BONP01000026">
    <property type="protein sequence ID" value="GIG41456.1"/>
    <property type="molecule type" value="Genomic_DNA"/>
</dbReference>
<dbReference type="PANTHER" id="PTHR47756:SF2">
    <property type="entry name" value="BLL6612 PROTEIN"/>
    <property type="match status" value="1"/>
</dbReference>
<evidence type="ECO:0000313" key="8">
    <source>
        <dbReference type="EMBL" id="GIG41456.1"/>
    </source>
</evidence>
<gene>
    <name evidence="8" type="primary">rpoE_5</name>
    <name evidence="8" type="ORF">Cph01nite_32180</name>
</gene>
<proteinExistence type="inferred from homology"/>
<evidence type="ECO:0000313" key="9">
    <source>
        <dbReference type="Proteomes" id="UP000614741"/>
    </source>
</evidence>
<accession>A0ABQ4DQ32</accession>
<feature type="domain" description="RNA polymerase sigma factor 70 region 4 type 2" evidence="6">
    <location>
        <begin position="132"/>
        <end position="183"/>
    </location>
</feature>
<evidence type="ECO:0000256" key="3">
    <source>
        <dbReference type="ARBA" id="ARBA00023082"/>
    </source>
</evidence>
<keyword evidence="2" id="KW-0805">Transcription regulation</keyword>
<organism evidence="8 9">
    <name type="scientific">Cellulomonas phragmiteti</name>
    <dbReference type="NCBI Taxonomy" id="478780"/>
    <lineage>
        <taxon>Bacteria</taxon>
        <taxon>Bacillati</taxon>
        <taxon>Actinomycetota</taxon>
        <taxon>Actinomycetes</taxon>
        <taxon>Micrococcales</taxon>
        <taxon>Cellulomonadaceae</taxon>
        <taxon>Cellulomonas</taxon>
    </lineage>
</organism>
<evidence type="ECO:0000259" key="6">
    <source>
        <dbReference type="Pfam" id="PF08281"/>
    </source>
</evidence>
<dbReference type="InterPro" id="IPR013325">
    <property type="entry name" value="RNA_pol_sigma_r2"/>
</dbReference>
<comment type="similarity">
    <text evidence="1">Belongs to the sigma-70 factor family. ECF subfamily.</text>
</comment>
<evidence type="ECO:0000259" key="7">
    <source>
        <dbReference type="Pfam" id="PF20239"/>
    </source>
</evidence>
<dbReference type="RefSeq" id="WP_239069318.1">
    <property type="nucleotide sequence ID" value="NZ_BONP01000026.1"/>
</dbReference>
<feature type="domain" description="DUF6596" evidence="7">
    <location>
        <begin position="201"/>
        <end position="299"/>
    </location>
</feature>
<comment type="caution">
    <text evidence="8">The sequence shown here is derived from an EMBL/GenBank/DDBJ whole genome shotgun (WGS) entry which is preliminary data.</text>
</comment>
<dbReference type="Pfam" id="PF08281">
    <property type="entry name" value="Sigma70_r4_2"/>
    <property type="match status" value="1"/>
</dbReference>
<sequence length="447" mass="47345">MVTGVGVPTDGGGEPTPGQGDVAAALAAAWRAHWSHVVALLVAQFGSPDLAEDAAGDAFEAAARTWPRDGIPTSTGAWLLTAARRRVLDRLRAQSVQRRKEPLMVVDDEMRALAAATQDPGAHVADEQLRLVLTCCHPALAPADRVAMTLRFVVGLGTADIARLQLVQHTAMSARLTRAKKRLAAAGVPFVVPPPGQLAERLDAVTTVLYLLFTAGYQPAEVPGGLRVDLADEAVRLTRELDGLLGGSPRVHALLALMLLQHSRRDARLDDDGRLVLLPDQDRSRWHAAEIAEGVALLAGVPPLDGLAEEHRLQALAAAEHATAPTAAQTRWDVVARVYAVLEARTGSPVVRLARAVAVAEAAGPAAGLALLDGLDDALRHHHRLPAVRGELLLRAGHGAQAVQELERALTLVPDTAERHHLETRLAQARALPSMTPSPARATPPPP</sequence>
<evidence type="ECO:0000256" key="4">
    <source>
        <dbReference type="ARBA" id="ARBA00023163"/>
    </source>
</evidence>
<dbReference type="Gene3D" id="1.10.1740.10">
    <property type="match status" value="1"/>
</dbReference>
<dbReference type="SUPFAM" id="SSF88659">
    <property type="entry name" value="Sigma3 and sigma4 domains of RNA polymerase sigma factors"/>
    <property type="match status" value="1"/>
</dbReference>
<dbReference type="InterPro" id="IPR007627">
    <property type="entry name" value="RNA_pol_sigma70_r2"/>
</dbReference>
<evidence type="ECO:0000259" key="5">
    <source>
        <dbReference type="Pfam" id="PF04542"/>
    </source>
</evidence>